<dbReference type="InterPro" id="IPR001969">
    <property type="entry name" value="Aspartic_peptidase_AS"/>
</dbReference>
<keyword evidence="8" id="KW-0472">Membrane</keyword>
<evidence type="ECO:0000256" key="2">
    <source>
        <dbReference type="ARBA" id="ARBA00022670"/>
    </source>
</evidence>
<dbReference type="PROSITE" id="PS00141">
    <property type="entry name" value="ASP_PROTEASE"/>
    <property type="match status" value="1"/>
</dbReference>
<dbReference type="EMBL" id="BMAO01034598">
    <property type="protein sequence ID" value="GFQ97705.1"/>
    <property type="molecule type" value="Genomic_DNA"/>
</dbReference>
<dbReference type="SUPFAM" id="SSF50630">
    <property type="entry name" value="Acid proteases"/>
    <property type="match status" value="1"/>
</dbReference>
<protein>
    <submittedName>
        <fullName evidence="11">Beta-secretase 1</fullName>
    </submittedName>
</protein>
<comment type="caution">
    <text evidence="11">The sequence shown here is derived from an EMBL/GenBank/DDBJ whole genome shotgun (WGS) entry which is preliminary data.</text>
</comment>
<evidence type="ECO:0000313" key="11">
    <source>
        <dbReference type="EMBL" id="GFQ97705.1"/>
    </source>
</evidence>
<accession>A0A8X6G634</accession>
<keyword evidence="2 7" id="KW-0645">Protease</keyword>
<dbReference type="GO" id="GO:0006508">
    <property type="term" value="P:proteolysis"/>
    <property type="evidence" value="ECO:0007669"/>
    <property type="project" value="UniProtKB-KW"/>
</dbReference>
<evidence type="ECO:0000256" key="9">
    <source>
        <dbReference type="SAM" id="SignalP"/>
    </source>
</evidence>
<dbReference type="PRINTS" id="PR00792">
    <property type="entry name" value="PEPSIN"/>
</dbReference>
<comment type="similarity">
    <text evidence="1 7">Belongs to the peptidase A1 family.</text>
</comment>
<proteinExistence type="inferred from homology"/>
<keyword evidence="8" id="KW-1133">Transmembrane helix</keyword>
<evidence type="ECO:0000256" key="7">
    <source>
        <dbReference type="RuleBase" id="RU000454"/>
    </source>
</evidence>
<evidence type="ECO:0000256" key="6">
    <source>
        <dbReference type="ARBA" id="ARBA00023145"/>
    </source>
</evidence>
<dbReference type="OrthoDB" id="2747330at2759"/>
<dbReference type="GO" id="GO:0004190">
    <property type="term" value="F:aspartic-type endopeptidase activity"/>
    <property type="evidence" value="ECO:0007669"/>
    <property type="project" value="UniProtKB-KW"/>
</dbReference>
<dbReference type="PROSITE" id="PS51767">
    <property type="entry name" value="PEPTIDASE_A1"/>
    <property type="match status" value="1"/>
</dbReference>
<keyword evidence="4 7" id="KW-0064">Aspartyl protease</keyword>
<keyword evidence="8" id="KW-0812">Transmembrane</keyword>
<dbReference type="Proteomes" id="UP000887116">
    <property type="component" value="Unassembled WGS sequence"/>
</dbReference>
<keyword evidence="3 9" id="KW-0732">Signal</keyword>
<evidence type="ECO:0000256" key="4">
    <source>
        <dbReference type="ARBA" id="ARBA00022750"/>
    </source>
</evidence>
<dbReference type="Pfam" id="PF00026">
    <property type="entry name" value="Asp"/>
    <property type="match status" value="1"/>
</dbReference>
<name>A0A8X6G634_TRICU</name>
<gene>
    <name evidence="11" type="primary">BACE1</name>
    <name evidence="11" type="ORF">TNCT_217502</name>
</gene>
<keyword evidence="5 7" id="KW-0378">Hydrolase</keyword>
<organism evidence="11 12">
    <name type="scientific">Trichonephila clavata</name>
    <name type="common">Joro spider</name>
    <name type="synonym">Nephila clavata</name>
    <dbReference type="NCBI Taxonomy" id="2740835"/>
    <lineage>
        <taxon>Eukaryota</taxon>
        <taxon>Metazoa</taxon>
        <taxon>Ecdysozoa</taxon>
        <taxon>Arthropoda</taxon>
        <taxon>Chelicerata</taxon>
        <taxon>Arachnida</taxon>
        <taxon>Araneae</taxon>
        <taxon>Araneomorphae</taxon>
        <taxon>Entelegynae</taxon>
        <taxon>Araneoidea</taxon>
        <taxon>Nephilidae</taxon>
        <taxon>Trichonephila</taxon>
    </lineage>
</organism>
<dbReference type="AlphaFoldDB" id="A0A8X6G634"/>
<feature type="chain" id="PRO_5036468791" evidence="9">
    <location>
        <begin position="18"/>
        <end position="478"/>
    </location>
</feature>
<dbReference type="InterPro" id="IPR001461">
    <property type="entry name" value="Aspartic_peptidase_A1"/>
</dbReference>
<dbReference type="PANTHER" id="PTHR47965">
    <property type="entry name" value="ASPARTYL PROTEASE-RELATED"/>
    <property type="match status" value="1"/>
</dbReference>
<feature type="signal peptide" evidence="9">
    <location>
        <begin position="1"/>
        <end position="17"/>
    </location>
</feature>
<dbReference type="PANTHER" id="PTHR47965:SF12">
    <property type="entry name" value="ASPARTIC PROTEINASE 3-RELATED"/>
    <property type="match status" value="1"/>
</dbReference>
<evidence type="ECO:0000256" key="1">
    <source>
        <dbReference type="ARBA" id="ARBA00007447"/>
    </source>
</evidence>
<keyword evidence="6" id="KW-0865">Zymogen</keyword>
<dbReference type="InterPro" id="IPR033121">
    <property type="entry name" value="PEPTIDASE_A1"/>
</dbReference>
<sequence>MFFWTFLCALYISYCNCQETFEVDIYGESQHGYYITVYMGSPAQEINLLLDTGSSNIAVAVVPPTPGDVRYFHANRSTTLKRLNIAVDLHYIAGRWKGFLAEEVMDFGKGDMKFTVACMESIDEIFEPNSKFHGLLGLGYPAIALPNPSVEPFFDTLTNTQNIDNIYTLDLCGPYFTSKLQKTTCGKFEMGYNAKEIDSYHIMYTPIVKEWYYEIILTDLKIGTKHVPVKCWELNKDKSAIDSGTTALFLPKAVYDWTIAEIRKQVHHIILDKYWMNETAACIPYDKFDIASFPTLSLTFYHTTNSTFNLLVSPELYLLPFNVDTTLFTCFKLAFEVLDNGVLIGSSILKGFFVVFDRENKRIGFANSKHFNKTNGFPGSVTKPKYTNQNIELCKNVYESDSYDLSPLMIVVLFTAVMVTLILLYMLVSWIFKHFFMHAGESSETSSLMALFWKHGKTESMLIPQEMRTNEELFDEMI</sequence>
<evidence type="ECO:0000256" key="3">
    <source>
        <dbReference type="ARBA" id="ARBA00022729"/>
    </source>
</evidence>
<dbReference type="Gene3D" id="2.40.70.10">
    <property type="entry name" value="Acid Proteases"/>
    <property type="match status" value="2"/>
</dbReference>
<feature type="transmembrane region" description="Helical" evidence="8">
    <location>
        <begin position="405"/>
        <end position="428"/>
    </location>
</feature>
<evidence type="ECO:0000256" key="8">
    <source>
        <dbReference type="SAM" id="Phobius"/>
    </source>
</evidence>
<keyword evidence="12" id="KW-1185">Reference proteome</keyword>
<reference evidence="11" key="1">
    <citation type="submission" date="2020-07" db="EMBL/GenBank/DDBJ databases">
        <title>Multicomponent nature underlies the extraordinary mechanical properties of spider dragline silk.</title>
        <authorList>
            <person name="Kono N."/>
            <person name="Nakamura H."/>
            <person name="Mori M."/>
            <person name="Yoshida Y."/>
            <person name="Ohtoshi R."/>
            <person name="Malay A.D."/>
            <person name="Moran D.A.P."/>
            <person name="Tomita M."/>
            <person name="Numata K."/>
            <person name="Arakawa K."/>
        </authorList>
    </citation>
    <scope>NUCLEOTIDE SEQUENCE</scope>
</reference>
<evidence type="ECO:0000259" key="10">
    <source>
        <dbReference type="PROSITE" id="PS51767"/>
    </source>
</evidence>
<evidence type="ECO:0000313" key="12">
    <source>
        <dbReference type="Proteomes" id="UP000887116"/>
    </source>
</evidence>
<feature type="domain" description="Peptidase A1" evidence="10">
    <location>
        <begin position="33"/>
        <end position="366"/>
    </location>
</feature>
<dbReference type="InterPro" id="IPR021109">
    <property type="entry name" value="Peptidase_aspartic_dom_sf"/>
</dbReference>
<evidence type="ECO:0000256" key="5">
    <source>
        <dbReference type="ARBA" id="ARBA00022801"/>
    </source>
</evidence>